<sequence>MVRTYYIKKQPNCCKQAGQTSGEAFPLMNVFPKTRYKEEFLNGAPPGSIPLTIPSGWMTKEGFLDAESNKVEDSLEATDLPSTSLLAVQTIPEIVRPFPKAQNVKKGVTEKKKISEF</sequence>
<name>A0A8K0FZ88_IGNLU</name>
<reference evidence="1" key="1">
    <citation type="submission" date="2019-08" db="EMBL/GenBank/DDBJ databases">
        <title>The genome of the North American firefly Photinus pyralis.</title>
        <authorList>
            <consortium name="Photinus pyralis genome working group"/>
            <person name="Fallon T.R."/>
            <person name="Sander Lower S.E."/>
            <person name="Weng J.-K."/>
        </authorList>
    </citation>
    <scope>NUCLEOTIDE SEQUENCE</scope>
    <source>
        <strain evidence="1">TRF0915ILg1</strain>
        <tissue evidence="1">Whole body</tissue>
    </source>
</reference>
<dbReference type="AlphaFoldDB" id="A0A8K0FZ88"/>
<comment type="caution">
    <text evidence="1">The sequence shown here is derived from an EMBL/GenBank/DDBJ whole genome shotgun (WGS) entry which is preliminary data.</text>
</comment>
<keyword evidence="2" id="KW-1185">Reference proteome</keyword>
<proteinExistence type="predicted"/>
<dbReference type="EMBL" id="VTPC01090633">
    <property type="protein sequence ID" value="KAF2882267.1"/>
    <property type="molecule type" value="Genomic_DNA"/>
</dbReference>
<evidence type="ECO:0000313" key="1">
    <source>
        <dbReference type="EMBL" id="KAF2882267.1"/>
    </source>
</evidence>
<gene>
    <name evidence="1" type="ORF">ILUMI_23911</name>
</gene>
<evidence type="ECO:0000313" key="2">
    <source>
        <dbReference type="Proteomes" id="UP000801492"/>
    </source>
</evidence>
<dbReference type="Proteomes" id="UP000801492">
    <property type="component" value="Unassembled WGS sequence"/>
</dbReference>
<accession>A0A8K0FZ88</accession>
<protein>
    <submittedName>
        <fullName evidence="1">Uncharacterized protein</fullName>
    </submittedName>
</protein>
<organism evidence="1 2">
    <name type="scientific">Ignelater luminosus</name>
    <name type="common">Cucubano</name>
    <name type="synonym">Pyrophorus luminosus</name>
    <dbReference type="NCBI Taxonomy" id="2038154"/>
    <lineage>
        <taxon>Eukaryota</taxon>
        <taxon>Metazoa</taxon>
        <taxon>Ecdysozoa</taxon>
        <taxon>Arthropoda</taxon>
        <taxon>Hexapoda</taxon>
        <taxon>Insecta</taxon>
        <taxon>Pterygota</taxon>
        <taxon>Neoptera</taxon>
        <taxon>Endopterygota</taxon>
        <taxon>Coleoptera</taxon>
        <taxon>Polyphaga</taxon>
        <taxon>Elateriformia</taxon>
        <taxon>Elateroidea</taxon>
        <taxon>Elateridae</taxon>
        <taxon>Agrypninae</taxon>
        <taxon>Pyrophorini</taxon>
        <taxon>Ignelater</taxon>
    </lineage>
</organism>